<dbReference type="InterPro" id="IPR004843">
    <property type="entry name" value="Calcineurin-like_PHP"/>
</dbReference>
<accession>A0A2T4YPQ7</accession>
<dbReference type="PANTHER" id="PTHR42850">
    <property type="entry name" value="METALLOPHOSPHOESTERASE"/>
    <property type="match status" value="1"/>
</dbReference>
<dbReference type="Gene3D" id="3.60.21.10">
    <property type="match status" value="1"/>
</dbReference>
<dbReference type="GO" id="GO:0008803">
    <property type="term" value="F:bis(5'-nucleosyl)-tetraphosphatase (symmetrical) activity"/>
    <property type="evidence" value="ECO:0007669"/>
    <property type="project" value="TreeGrafter"/>
</dbReference>
<dbReference type="GO" id="GO:0016791">
    <property type="term" value="F:phosphatase activity"/>
    <property type="evidence" value="ECO:0007669"/>
    <property type="project" value="TreeGrafter"/>
</dbReference>
<keyword evidence="3" id="KW-1185">Reference proteome</keyword>
<dbReference type="GO" id="GO:0110154">
    <property type="term" value="P:RNA decapping"/>
    <property type="evidence" value="ECO:0007669"/>
    <property type="project" value="TreeGrafter"/>
</dbReference>
<organism evidence="2 3">
    <name type="scientific">Sphingomonas aerolata</name>
    <dbReference type="NCBI Taxonomy" id="185951"/>
    <lineage>
        <taxon>Bacteria</taxon>
        <taxon>Pseudomonadati</taxon>
        <taxon>Pseudomonadota</taxon>
        <taxon>Alphaproteobacteria</taxon>
        <taxon>Sphingomonadales</taxon>
        <taxon>Sphingomonadaceae</taxon>
        <taxon>Sphingomonas</taxon>
    </lineage>
</organism>
<dbReference type="InterPro" id="IPR029052">
    <property type="entry name" value="Metallo-depent_PP-like"/>
</dbReference>
<proteinExistence type="predicted"/>
<gene>
    <name evidence="2" type="ORF">C8J24_1711</name>
</gene>
<dbReference type="InterPro" id="IPR050126">
    <property type="entry name" value="Ap4A_hydrolase"/>
</dbReference>
<dbReference type="Pfam" id="PF00149">
    <property type="entry name" value="Metallophos"/>
    <property type="match status" value="1"/>
</dbReference>
<dbReference type="EMBL" id="PZZN01000002">
    <property type="protein sequence ID" value="PTM45493.1"/>
    <property type="molecule type" value="Genomic_DNA"/>
</dbReference>
<dbReference type="AlphaFoldDB" id="A0A2T4YPQ7"/>
<dbReference type="GO" id="GO:0005737">
    <property type="term" value="C:cytoplasm"/>
    <property type="evidence" value="ECO:0007669"/>
    <property type="project" value="TreeGrafter"/>
</dbReference>
<evidence type="ECO:0000313" key="3">
    <source>
        <dbReference type="Proteomes" id="UP000240996"/>
    </source>
</evidence>
<sequence length="287" mass="31029">MTLCIDTDKLPTHGSTGQVKHSERVYAIGDIHGRFDLFGRLVAQVARDNAARPIAKTQIVLLGNIIDRGPDAARMIKGCMQITASNDNLVVLKGNHEDMMADALGGNLTVYGHWLHFGGRETLLSWGVHPNVANGPATKDNLAAAAQAVGEEVVDWLQRLPLHHKHGPYLFVHAGIRPGVAIDEQEPDDFMWIEDEFLNYKMSHGFIVVHGHSLVGDKAVILPNRIGINTDAYTTDKLTALGIDNCSTWTLSTANGVSSEAYRMAPLTANSSTPSLCDAHHSLSSGA</sequence>
<dbReference type="PANTHER" id="PTHR42850:SF4">
    <property type="entry name" value="ZINC-DEPENDENT ENDOPOLYPHOSPHATASE"/>
    <property type="match status" value="1"/>
</dbReference>
<reference evidence="2 3" key="1">
    <citation type="submission" date="2018-04" db="EMBL/GenBank/DDBJ databases">
        <title>Genomic Encyclopedia of Type Strains, Phase III (KMG-III): the genomes of soil and plant-associated and newly described type strains.</title>
        <authorList>
            <person name="Whitman W."/>
        </authorList>
    </citation>
    <scope>NUCLEOTIDE SEQUENCE [LARGE SCALE GENOMIC DNA]</scope>
    <source>
        <strain evidence="2 3">NW12</strain>
    </source>
</reference>
<protein>
    <submittedName>
        <fullName evidence="2">Serine/threonine protein phosphatase 1</fullName>
    </submittedName>
</protein>
<comment type="caution">
    <text evidence="2">The sequence shown here is derived from an EMBL/GenBank/DDBJ whole genome shotgun (WGS) entry which is preliminary data.</text>
</comment>
<dbReference type="SUPFAM" id="SSF56300">
    <property type="entry name" value="Metallo-dependent phosphatases"/>
    <property type="match status" value="1"/>
</dbReference>
<dbReference type="Proteomes" id="UP000240996">
    <property type="component" value="Unassembled WGS sequence"/>
</dbReference>
<evidence type="ECO:0000313" key="2">
    <source>
        <dbReference type="EMBL" id="PTM45493.1"/>
    </source>
</evidence>
<name>A0A2T4YPQ7_9SPHN</name>
<evidence type="ECO:0000259" key="1">
    <source>
        <dbReference type="Pfam" id="PF00149"/>
    </source>
</evidence>
<feature type="domain" description="Calcineurin-like phosphoesterase" evidence="1">
    <location>
        <begin position="24"/>
        <end position="215"/>
    </location>
</feature>